<feature type="region of interest" description="Uridylyl-removing" evidence="7">
    <location>
        <begin position="324"/>
        <end position="682"/>
    </location>
</feature>
<comment type="similarity">
    <text evidence="7">Belongs to the GlnD family.</text>
</comment>
<dbReference type="InterPro" id="IPR013546">
    <property type="entry name" value="PII_UdlTrfase/GS_AdlTrfase"/>
</dbReference>
<evidence type="ECO:0000256" key="6">
    <source>
        <dbReference type="ARBA" id="ARBA00023268"/>
    </source>
</evidence>
<comment type="catalytic activity">
    <reaction evidence="7">
        <text>[protein-PII]-uridylyl-L-tyrosine + H2O = [protein-PII]-L-tyrosine + UMP + H(+)</text>
        <dbReference type="Rhea" id="RHEA:48600"/>
        <dbReference type="Rhea" id="RHEA-COMP:12147"/>
        <dbReference type="Rhea" id="RHEA-COMP:12148"/>
        <dbReference type="ChEBI" id="CHEBI:15377"/>
        <dbReference type="ChEBI" id="CHEBI:15378"/>
        <dbReference type="ChEBI" id="CHEBI:46858"/>
        <dbReference type="ChEBI" id="CHEBI:57865"/>
        <dbReference type="ChEBI" id="CHEBI:90602"/>
    </reaction>
</comment>
<dbReference type="GO" id="GO:0006808">
    <property type="term" value="P:regulation of nitrogen utilization"/>
    <property type="evidence" value="ECO:0007669"/>
    <property type="project" value="UniProtKB-UniRule"/>
</dbReference>
<dbReference type="SMART" id="SM00471">
    <property type="entry name" value="HDc"/>
    <property type="match status" value="1"/>
</dbReference>
<feature type="domain" description="ACT" evidence="8">
    <location>
        <begin position="791"/>
        <end position="859"/>
    </location>
</feature>
<keyword evidence="2 7" id="KW-0548">Nucleotidyltransferase</keyword>
<evidence type="ECO:0000259" key="9">
    <source>
        <dbReference type="PROSITE" id="PS51831"/>
    </source>
</evidence>
<feature type="region of interest" description="Uridylyltransferase" evidence="7">
    <location>
        <begin position="1"/>
        <end position="323"/>
    </location>
</feature>
<dbReference type="AlphaFoldDB" id="A0A974PWU8"/>
<evidence type="ECO:0000256" key="7">
    <source>
        <dbReference type="HAMAP-Rule" id="MF_00277"/>
    </source>
</evidence>
<comment type="function">
    <text evidence="7">Modifies, by uridylylation and deuridylylation, the PII regulatory proteins (GlnB and homologs), in response to the nitrogen status of the cell that GlnD senses through the glutamine level. Under low glutamine levels, catalyzes the conversion of the PII proteins and UTP to PII-UMP and PPi, while under higher glutamine levels, GlnD hydrolyzes PII-UMP to PII and UMP (deuridylylation). Thus, controls uridylylation state and activity of the PII proteins, and plays an important role in the regulation of nitrogen metabolism.</text>
</comment>
<dbReference type="InterPro" id="IPR043519">
    <property type="entry name" value="NT_sf"/>
</dbReference>
<dbReference type="PROSITE" id="PS51671">
    <property type="entry name" value="ACT"/>
    <property type="match status" value="2"/>
</dbReference>
<evidence type="ECO:0000256" key="2">
    <source>
        <dbReference type="ARBA" id="ARBA00022695"/>
    </source>
</evidence>
<evidence type="ECO:0000313" key="10">
    <source>
        <dbReference type="EMBL" id="QRJ62704.1"/>
    </source>
</evidence>
<dbReference type="InterPro" id="IPR006674">
    <property type="entry name" value="HD_domain"/>
</dbReference>
<dbReference type="Pfam" id="PF01842">
    <property type="entry name" value="ACT"/>
    <property type="match status" value="1"/>
</dbReference>
<dbReference type="PANTHER" id="PTHR47320">
    <property type="entry name" value="BIFUNCTIONAL URIDYLYLTRANSFERASE/URIDYLYL-REMOVING ENZYME"/>
    <property type="match status" value="1"/>
</dbReference>
<dbReference type="KEGG" id="ares:IWH25_13105"/>
<evidence type="ECO:0000256" key="4">
    <source>
        <dbReference type="ARBA" id="ARBA00022801"/>
    </source>
</evidence>
<evidence type="ECO:0000256" key="3">
    <source>
        <dbReference type="ARBA" id="ARBA00022737"/>
    </source>
</evidence>
<comment type="cofactor">
    <cofactor evidence="7">
        <name>Mg(2+)</name>
        <dbReference type="ChEBI" id="CHEBI:18420"/>
    </cofactor>
</comment>
<sequence length="859" mass="97210">MKPLPPRAALLGRFRGRLQEGQKALRERYLADGDAVAMLAGRSALIDDVLAGLWREQRFPADLALVAVGGYGRGELYPASDIDLLILLPGEPDAALKAQLEEMVGLFWDIGLEIGHSVRTPDECLAEAAGDITIQTALIEARLLTGNGALFDGFFRRLRAALDPQAFFKAKRIEQDERYLRFQDTPFSLEPNIKESPGGLRDLQVILWITQATGLGRSWRDLEDGGFVTAEEREHLERCEASLQRLRIRLHYHLNRREDRLLFDYQTALAEQLGFRPTATRRASEMLMQDYYRNAKSVTQLNVILLQNLGAAIFPPPDQAPRIINERFQAAHEMLDVRDEQVFERHPPAILESFLLLEQDATLKGMTARTLRALFRARKLIDDRFRADPANRALFLQIFQQPRGLVHELRRMNQYGILGRYLPNFGAIVGQMQHDLFHVYTVDQHILMVVRNLRRFTMEEFAHEYPFCTRLISEFDRHWLLYVAALFHDIAKGRGGDHSEQGTADAQAFCDSHGIAGEDAELVVWLVRRHLTMSQVAQKQDVSDPEVVAAFAAIVGDERHLTALYLLTVADIRGTSPKVWNSWKGQLLQDLYSATRRQLRDGGAAPAPHGVIQERQDEAMRLLRYFALSATVHERLWKQLDTVYFLRHSAEEIAWHTRCLHYRPNDEKPVVKARLNPASEGLQVMVYTRDQRDLFARLVGFFARAGYNIVDAKIHTTQHGYALDSFVLLDTSGRDNDREMLSYIEHELIERLTLQTAPEAPLAARLSRRLKHFPIAPSVAIEADEKGANYVLSLVAADRPGLLYAVATTLAKHGASLHTAKIATLGERAEDTFLISGGDLGQSAGRIRLESELLEQLKI</sequence>
<dbReference type="SUPFAM" id="SSF81593">
    <property type="entry name" value="Nucleotidyltransferase substrate binding subunit/domain"/>
    <property type="match status" value="1"/>
</dbReference>
<evidence type="ECO:0000256" key="5">
    <source>
        <dbReference type="ARBA" id="ARBA00022842"/>
    </source>
</evidence>
<dbReference type="CDD" id="cd04899">
    <property type="entry name" value="ACT_ACR-UUR-like_2"/>
    <property type="match status" value="1"/>
</dbReference>
<dbReference type="Proteomes" id="UP000663444">
    <property type="component" value="Chromosome"/>
</dbReference>
<dbReference type="SUPFAM" id="SSF81301">
    <property type="entry name" value="Nucleotidyltransferase"/>
    <property type="match status" value="1"/>
</dbReference>
<dbReference type="Pfam" id="PF01966">
    <property type="entry name" value="HD"/>
    <property type="match status" value="1"/>
</dbReference>
<feature type="domain" description="HD" evidence="9">
    <location>
        <begin position="442"/>
        <end position="564"/>
    </location>
</feature>
<keyword evidence="11" id="KW-1185">Reference proteome</keyword>
<dbReference type="SUPFAM" id="SSF55021">
    <property type="entry name" value="ACT-like"/>
    <property type="match status" value="2"/>
</dbReference>
<dbReference type="PROSITE" id="PS51831">
    <property type="entry name" value="HD"/>
    <property type="match status" value="1"/>
</dbReference>
<name>A0A974PWU8_9RHOO</name>
<feature type="domain" description="ACT" evidence="8">
    <location>
        <begin position="683"/>
        <end position="763"/>
    </location>
</feature>
<dbReference type="InterPro" id="IPR010043">
    <property type="entry name" value="UTase/UR"/>
</dbReference>
<accession>A0A974PWU8</accession>
<dbReference type="InterPro" id="IPR002934">
    <property type="entry name" value="Polymerase_NTP_transf_dom"/>
</dbReference>
<dbReference type="InterPro" id="IPR045865">
    <property type="entry name" value="ACT-like_dom_sf"/>
</dbReference>
<comment type="activity regulation">
    <text evidence="7">Uridylyltransferase (UTase) activity is inhibited by glutamine, while glutamine activates uridylyl-removing (UR) activity.</text>
</comment>
<dbReference type="Pfam" id="PF01909">
    <property type="entry name" value="NTP_transf_2"/>
    <property type="match status" value="1"/>
</dbReference>
<dbReference type="NCBIfam" id="TIGR01693">
    <property type="entry name" value="UTase_glnD"/>
    <property type="match status" value="1"/>
</dbReference>
<reference evidence="10" key="1">
    <citation type="submission" date="2020-11" db="EMBL/GenBank/DDBJ databases">
        <title>Azospira restricta DSM 18626 genome sequence.</title>
        <authorList>
            <person name="Moe W.M."/>
        </authorList>
    </citation>
    <scope>NUCLEOTIDE SEQUENCE</scope>
    <source>
        <strain evidence="10">DSM 18626</strain>
    </source>
</reference>
<dbReference type="EC" id="3.1.4.-" evidence="7"/>
<dbReference type="PANTHER" id="PTHR47320:SF1">
    <property type="entry name" value="BIFUNCTIONAL URIDYLYLTRANSFERASE_URIDYLYL-REMOVING ENZYME"/>
    <property type="match status" value="1"/>
</dbReference>
<dbReference type="EMBL" id="CP064781">
    <property type="protein sequence ID" value="QRJ62704.1"/>
    <property type="molecule type" value="Genomic_DNA"/>
</dbReference>
<keyword evidence="1 7" id="KW-0808">Transferase</keyword>
<dbReference type="EC" id="2.7.7.59" evidence="7"/>
<dbReference type="HAMAP" id="MF_00277">
    <property type="entry name" value="PII_uridylyl_transf"/>
    <property type="match status" value="1"/>
</dbReference>
<dbReference type="InterPro" id="IPR002912">
    <property type="entry name" value="ACT_dom"/>
</dbReference>
<protein>
    <recommendedName>
        <fullName evidence="7">Bifunctional uridylyltransferase/uridylyl-removing enzyme</fullName>
        <shortName evidence="7">UTase/UR</shortName>
    </recommendedName>
    <alternativeName>
        <fullName evidence="7">Bifunctional [protein-PII] modification enzyme</fullName>
    </alternativeName>
    <alternativeName>
        <fullName evidence="7">Bifunctional nitrogen sensor protein</fullName>
    </alternativeName>
    <domain>
        <recommendedName>
            <fullName evidence="7">[Protein-PII] uridylyltransferase</fullName>
            <shortName evidence="7">PII uridylyltransferase</shortName>
            <shortName evidence="7">UTase</shortName>
            <ecNumber evidence="7">2.7.7.59</ecNumber>
        </recommendedName>
    </domain>
    <domain>
        <recommendedName>
            <fullName evidence="7">[Protein-PII]-UMP uridylyl-removing enzyme</fullName>
            <shortName evidence="7">UR</shortName>
            <ecNumber evidence="7">3.1.4.-</ecNumber>
        </recommendedName>
    </domain>
</protein>
<evidence type="ECO:0000256" key="1">
    <source>
        <dbReference type="ARBA" id="ARBA00022679"/>
    </source>
</evidence>
<dbReference type="RefSeq" id="WP_203386233.1">
    <property type="nucleotide sequence ID" value="NZ_CP064781.1"/>
</dbReference>
<dbReference type="NCBIfam" id="NF002837">
    <property type="entry name" value="PRK03059.1"/>
    <property type="match status" value="1"/>
</dbReference>
<keyword evidence="5 7" id="KW-0460">Magnesium</keyword>
<dbReference type="Gene3D" id="1.10.3210.10">
    <property type="entry name" value="Hypothetical protein af1432"/>
    <property type="match status" value="1"/>
</dbReference>
<keyword evidence="4 7" id="KW-0378">Hydrolase</keyword>
<keyword evidence="3" id="KW-0677">Repeat</keyword>
<organism evidence="10 11">
    <name type="scientific">Azospira restricta</name>
    <dbReference type="NCBI Taxonomy" id="404405"/>
    <lineage>
        <taxon>Bacteria</taxon>
        <taxon>Pseudomonadati</taxon>
        <taxon>Pseudomonadota</taxon>
        <taxon>Betaproteobacteria</taxon>
        <taxon>Rhodocyclales</taxon>
        <taxon>Rhodocyclaceae</taxon>
        <taxon>Azospira</taxon>
    </lineage>
</organism>
<dbReference type="CDD" id="cd04900">
    <property type="entry name" value="ACT_UUR-like_1"/>
    <property type="match status" value="1"/>
</dbReference>
<dbReference type="CDD" id="cd05401">
    <property type="entry name" value="NT_GlnE_GlnD_like"/>
    <property type="match status" value="1"/>
</dbReference>
<keyword evidence="6 7" id="KW-0511">Multifunctional enzyme</keyword>
<dbReference type="InterPro" id="IPR003607">
    <property type="entry name" value="HD/PDEase_dom"/>
</dbReference>
<evidence type="ECO:0000259" key="8">
    <source>
        <dbReference type="PROSITE" id="PS51671"/>
    </source>
</evidence>
<evidence type="ECO:0000313" key="11">
    <source>
        <dbReference type="Proteomes" id="UP000663444"/>
    </source>
</evidence>
<dbReference type="Gene3D" id="3.30.70.260">
    <property type="match status" value="1"/>
</dbReference>
<dbReference type="GO" id="GO:0008081">
    <property type="term" value="F:phosphoric diester hydrolase activity"/>
    <property type="evidence" value="ECO:0007669"/>
    <property type="project" value="UniProtKB-UniRule"/>
</dbReference>
<comment type="domain">
    <text evidence="7">Has four distinct domains: an N-terminal nucleotidyltransferase (NT) domain responsible for UTase activity, a central HD domain that encodes UR activity, and two C-terminal ACT domains that seem to have a role in glutamine sensing.</text>
</comment>
<proteinExistence type="inferred from homology"/>
<dbReference type="SUPFAM" id="SSF109604">
    <property type="entry name" value="HD-domain/PDEase-like"/>
    <property type="match status" value="1"/>
</dbReference>
<comment type="catalytic activity">
    <reaction evidence="7">
        <text>[protein-PII]-L-tyrosine + UTP = [protein-PII]-uridylyl-L-tyrosine + diphosphate</text>
        <dbReference type="Rhea" id="RHEA:13673"/>
        <dbReference type="Rhea" id="RHEA-COMP:12147"/>
        <dbReference type="Rhea" id="RHEA-COMP:12148"/>
        <dbReference type="ChEBI" id="CHEBI:33019"/>
        <dbReference type="ChEBI" id="CHEBI:46398"/>
        <dbReference type="ChEBI" id="CHEBI:46858"/>
        <dbReference type="ChEBI" id="CHEBI:90602"/>
        <dbReference type="EC" id="2.7.7.59"/>
    </reaction>
</comment>
<gene>
    <name evidence="7" type="primary">glnD</name>
    <name evidence="10" type="ORF">IWH25_13105</name>
</gene>
<dbReference type="PIRSF" id="PIRSF006288">
    <property type="entry name" value="PII_uridyltransf"/>
    <property type="match status" value="1"/>
</dbReference>
<dbReference type="Pfam" id="PF08335">
    <property type="entry name" value="GlnD_UR_UTase"/>
    <property type="match status" value="1"/>
</dbReference>
<dbReference type="CDD" id="cd00077">
    <property type="entry name" value="HDc"/>
    <property type="match status" value="1"/>
</dbReference>
<dbReference type="GO" id="GO:0008773">
    <property type="term" value="F:[protein-PII] uridylyltransferase activity"/>
    <property type="evidence" value="ECO:0007669"/>
    <property type="project" value="UniProtKB-UniRule"/>
</dbReference>